<evidence type="ECO:0000256" key="1">
    <source>
        <dbReference type="SAM" id="Coils"/>
    </source>
</evidence>
<dbReference type="InterPro" id="IPR009991">
    <property type="entry name" value="DCTN3"/>
</dbReference>
<accession>A0A0A1XTI1</accession>
<dbReference type="OrthoDB" id="16729at2759"/>
<dbReference type="GO" id="GO:0061640">
    <property type="term" value="P:cytoskeleton-dependent cytokinesis"/>
    <property type="evidence" value="ECO:0007669"/>
    <property type="project" value="InterPro"/>
</dbReference>
<reference evidence="3" key="2">
    <citation type="journal article" date="2015" name="Gigascience">
        <title>Reconstructing a comprehensive transcriptome assembly of a white-pupal translocated strain of the pest fruit fly Bactrocera cucurbitae.</title>
        <authorList>
            <person name="Sim S.B."/>
            <person name="Calla B."/>
            <person name="Hall B."/>
            <person name="DeRego T."/>
            <person name="Geib S.M."/>
        </authorList>
    </citation>
    <scope>NUCLEOTIDE SEQUENCE</scope>
</reference>
<name>A0A0A1XTI1_ZEUCU</name>
<proteinExistence type="predicted"/>
<gene>
    <name evidence="3" type="primary">DCTN3</name>
    <name evidence="3" type="ORF">g.4714</name>
</gene>
<sequence>MEALDLLEKRIDTLSRMLGPFPDEGNAAAAGTGPDPNKPPAAPETVVDSLLTVNSMLNGVIGNREQIAKAIVRAPELEKYLDPNFLEENQQVRSKEVYLNAIAPDLHAQFEQLDRVKQLEPTLGAEYFRSIPGECTEKLKQHSQDNTEFAHQAELIEESLILAMKRYGEIQTGLLESLGTMNKRLEAIEEKMEQKKRTEAEKELPSPKE</sequence>
<organism evidence="3">
    <name type="scientific">Zeugodacus cucurbitae</name>
    <name type="common">Melon fruit fly</name>
    <name type="synonym">Bactrocera cucurbitae</name>
    <dbReference type="NCBI Taxonomy" id="28588"/>
    <lineage>
        <taxon>Eukaryota</taxon>
        <taxon>Metazoa</taxon>
        <taxon>Ecdysozoa</taxon>
        <taxon>Arthropoda</taxon>
        <taxon>Hexapoda</taxon>
        <taxon>Insecta</taxon>
        <taxon>Pterygota</taxon>
        <taxon>Neoptera</taxon>
        <taxon>Endopterygota</taxon>
        <taxon>Diptera</taxon>
        <taxon>Brachycera</taxon>
        <taxon>Muscomorpha</taxon>
        <taxon>Tephritoidea</taxon>
        <taxon>Tephritidae</taxon>
        <taxon>Zeugodacus</taxon>
        <taxon>Zeugodacus</taxon>
    </lineage>
</organism>
<dbReference type="GO" id="GO:0005869">
    <property type="term" value="C:dynactin complex"/>
    <property type="evidence" value="ECO:0007669"/>
    <property type="project" value="InterPro"/>
</dbReference>
<dbReference type="Pfam" id="PF07426">
    <property type="entry name" value="Dynactin_p22"/>
    <property type="match status" value="1"/>
</dbReference>
<feature type="coiled-coil region" evidence="1">
    <location>
        <begin position="175"/>
        <end position="202"/>
    </location>
</feature>
<protein>
    <submittedName>
        <fullName evidence="3">Dynactin subunit 3</fullName>
    </submittedName>
</protein>
<dbReference type="CTD" id="46074"/>
<evidence type="ECO:0000256" key="2">
    <source>
        <dbReference type="SAM" id="MobiDB-lite"/>
    </source>
</evidence>
<evidence type="ECO:0000313" key="3">
    <source>
        <dbReference type="EMBL" id="JAD14088.1"/>
    </source>
</evidence>
<keyword evidence="1" id="KW-0175">Coiled coil</keyword>
<dbReference type="AlphaFoldDB" id="A0A0A1XTI1"/>
<dbReference type="PANTHER" id="PTHR28360">
    <property type="entry name" value="DYNACTIN SUBUNIT 3"/>
    <property type="match status" value="1"/>
</dbReference>
<feature type="region of interest" description="Disordered" evidence="2">
    <location>
        <begin position="17"/>
        <end position="43"/>
    </location>
</feature>
<reference evidence="3" key="1">
    <citation type="submission" date="2014-11" db="EMBL/GenBank/DDBJ databases">
        <authorList>
            <person name="Geib S."/>
        </authorList>
    </citation>
    <scope>NUCLEOTIDE SEQUENCE</scope>
</reference>
<dbReference type="GeneID" id="105216708"/>
<dbReference type="EMBL" id="GBXI01000204">
    <property type="protein sequence ID" value="JAD14088.1"/>
    <property type="molecule type" value="Transcribed_RNA"/>
</dbReference>
<dbReference type="PANTHER" id="PTHR28360:SF1">
    <property type="entry name" value="DYNACTIN SUBUNIT 3"/>
    <property type="match status" value="1"/>
</dbReference>